<dbReference type="InterPro" id="IPR005064">
    <property type="entry name" value="BUG"/>
</dbReference>
<dbReference type="RefSeq" id="WP_188970631.1">
    <property type="nucleotide sequence ID" value="NZ_BMKW01000011.1"/>
</dbReference>
<dbReference type="CDD" id="cd13578">
    <property type="entry name" value="PBP2_Bug27"/>
    <property type="match status" value="1"/>
</dbReference>
<feature type="signal peptide" evidence="2">
    <location>
        <begin position="1"/>
        <end position="25"/>
    </location>
</feature>
<dbReference type="SUPFAM" id="SSF53850">
    <property type="entry name" value="Periplasmic binding protein-like II"/>
    <property type="match status" value="1"/>
</dbReference>
<dbReference type="PIRSF" id="PIRSF017082">
    <property type="entry name" value="YflP"/>
    <property type="match status" value="1"/>
</dbReference>
<reference evidence="3" key="1">
    <citation type="journal article" date="2014" name="Int. J. Syst. Evol. Microbiol.">
        <title>Complete genome sequence of Corynebacterium casei LMG S-19264T (=DSM 44701T), isolated from a smear-ripened cheese.</title>
        <authorList>
            <consortium name="US DOE Joint Genome Institute (JGI-PGF)"/>
            <person name="Walter F."/>
            <person name="Albersmeier A."/>
            <person name="Kalinowski J."/>
            <person name="Ruckert C."/>
        </authorList>
    </citation>
    <scope>NUCLEOTIDE SEQUENCE</scope>
    <source>
        <strain evidence="3">CGMCC 1.3617</strain>
    </source>
</reference>
<dbReference type="Gene3D" id="3.40.190.10">
    <property type="entry name" value="Periplasmic binding protein-like II"/>
    <property type="match status" value="1"/>
</dbReference>
<keyword evidence="4" id="KW-1185">Reference proteome</keyword>
<keyword evidence="2" id="KW-0732">Signal</keyword>
<sequence length="326" mass="34731">MFMLNRRSLLAGIPAATLLPVAARAQGAFPDHPVRYIVPFPPGGLTDIMARLVGQKLSEIWNKPVIIENRAGGNALIGADAVAKSAPDGYTLLAITMTHTVNATLFPNAPFNFREDLTTVSVLGSLPLVVVVNAEKNPSRSLADLITRARTERMNAGSSGNGSPPHLGLELLRIAAHAGDNLQHVPYRGGAPVITDLVAGNIDFVVANLPECIAQVQAGRLRPLAITSAERHPLLPDVPTVKELGQPGLEMTNWTAMMVPAAVPAPILAQIEAATLAAIRDPDVSRRAREGGFTVEGWDRTRSITFVTAETARWARLVQEAGLRAD</sequence>
<name>A0A917KUT5_9PROT</name>
<dbReference type="EMBL" id="BMKW01000011">
    <property type="protein sequence ID" value="GGJ31112.1"/>
    <property type="molecule type" value="Genomic_DNA"/>
</dbReference>
<protein>
    <recommendedName>
        <fullName evidence="5">Tripartite tricarboxylate transporter substrate binding protein</fullName>
    </recommendedName>
</protein>
<evidence type="ECO:0008006" key="5">
    <source>
        <dbReference type="Google" id="ProtNLM"/>
    </source>
</evidence>
<evidence type="ECO:0000256" key="1">
    <source>
        <dbReference type="ARBA" id="ARBA00006987"/>
    </source>
</evidence>
<feature type="chain" id="PRO_5037986481" description="Tripartite tricarboxylate transporter substrate binding protein" evidence="2">
    <location>
        <begin position="26"/>
        <end position="326"/>
    </location>
</feature>
<dbReference type="Gene3D" id="3.40.190.150">
    <property type="entry name" value="Bordetella uptake gene, domain 1"/>
    <property type="match status" value="1"/>
</dbReference>
<comment type="similarity">
    <text evidence="1">Belongs to the UPF0065 (bug) family.</text>
</comment>
<dbReference type="PANTHER" id="PTHR42928">
    <property type="entry name" value="TRICARBOXYLATE-BINDING PROTEIN"/>
    <property type="match status" value="1"/>
</dbReference>
<dbReference type="PANTHER" id="PTHR42928:SF5">
    <property type="entry name" value="BLR1237 PROTEIN"/>
    <property type="match status" value="1"/>
</dbReference>
<gene>
    <name evidence="3" type="ORF">GCM10011320_43170</name>
</gene>
<evidence type="ECO:0000313" key="4">
    <source>
        <dbReference type="Proteomes" id="UP000661507"/>
    </source>
</evidence>
<dbReference type="InterPro" id="IPR042100">
    <property type="entry name" value="Bug_dom1"/>
</dbReference>
<dbReference type="Pfam" id="PF03401">
    <property type="entry name" value="TctC"/>
    <property type="match status" value="1"/>
</dbReference>
<dbReference type="Proteomes" id="UP000661507">
    <property type="component" value="Unassembled WGS sequence"/>
</dbReference>
<reference evidence="3" key="2">
    <citation type="submission" date="2020-09" db="EMBL/GenBank/DDBJ databases">
        <authorList>
            <person name="Sun Q."/>
            <person name="Zhou Y."/>
        </authorList>
    </citation>
    <scope>NUCLEOTIDE SEQUENCE</scope>
    <source>
        <strain evidence="3">CGMCC 1.3617</strain>
    </source>
</reference>
<evidence type="ECO:0000256" key="2">
    <source>
        <dbReference type="SAM" id="SignalP"/>
    </source>
</evidence>
<accession>A0A917KUT5</accession>
<dbReference type="AlphaFoldDB" id="A0A917KUT5"/>
<evidence type="ECO:0000313" key="3">
    <source>
        <dbReference type="EMBL" id="GGJ31112.1"/>
    </source>
</evidence>
<organism evidence="3 4">
    <name type="scientific">Neoroseomonas lacus</name>
    <dbReference type="NCBI Taxonomy" id="287609"/>
    <lineage>
        <taxon>Bacteria</taxon>
        <taxon>Pseudomonadati</taxon>
        <taxon>Pseudomonadota</taxon>
        <taxon>Alphaproteobacteria</taxon>
        <taxon>Acetobacterales</taxon>
        <taxon>Acetobacteraceae</taxon>
        <taxon>Neoroseomonas</taxon>
    </lineage>
</organism>
<comment type="caution">
    <text evidence="3">The sequence shown here is derived from an EMBL/GenBank/DDBJ whole genome shotgun (WGS) entry which is preliminary data.</text>
</comment>
<proteinExistence type="inferred from homology"/>